<evidence type="ECO:0000313" key="1">
    <source>
        <dbReference type="EMBL" id="WWQ62732.1"/>
    </source>
</evidence>
<accession>A0ACD5A697</accession>
<dbReference type="EMBL" id="CP146022">
    <property type="protein sequence ID" value="WWQ62732.1"/>
    <property type="molecule type" value="Genomic_DNA"/>
</dbReference>
<keyword evidence="2" id="KW-1185">Reference proteome</keyword>
<dbReference type="Proteomes" id="UP001432251">
    <property type="component" value="Chromosome"/>
</dbReference>
<proteinExistence type="predicted"/>
<name>A0ACD5A697_9ACTN</name>
<reference evidence="1" key="1">
    <citation type="journal article" date="2025" name="Int. J. Syst. Evol. Microbiol.">
        <title>Streptomyces citrinus sp. nov., with yellow diffusible pigment.</title>
        <authorList>
            <person name="He Y."/>
            <person name="Yang E."/>
            <person name="Xu J."/>
            <person name="Sun Y."/>
            <person name="Sun L."/>
        </authorList>
    </citation>
    <scope>NUCLEOTIDE SEQUENCE</scope>
    <source>
        <strain evidence="1">Q6</strain>
    </source>
</reference>
<evidence type="ECO:0000313" key="2">
    <source>
        <dbReference type="Proteomes" id="UP001432251"/>
    </source>
</evidence>
<sequence>MATSTGSQHGAGTAKAAAAAGLTIFAAVMLFISGSMDFCRGLMAVLEDKVFLTTPDYVFEFDLTTWGWIHLILGVVAVVVSLGLFATMKWARILGIVLAGLLIIANFLSIPYYPLWSLTLIAIDGFVIWGLCVVRKDTLY</sequence>
<protein>
    <submittedName>
        <fullName evidence="1">Uncharacterized protein</fullName>
    </submittedName>
</protein>
<organism evidence="1 2">
    <name type="scientific">Streptomyces citrinus</name>
    <dbReference type="NCBI Taxonomy" id="3118173"/>
    <lineage>
        <taxon>Bacteria</taxon>
        <taxon>Bacillati</taxon>
        <taxon>Actinomycetota</taxon>
        <taxon>Actinomycetes</taxon>
        <taxon>Kitasatosporales</taxon>
        <taxon>Streptomycetaceae</taxon>
        <taxon>Streptomyces</taxon>
    </lineage>
</organism>
<gene>
    <name evidence="1" type="ORF">V2W30_04765</name>
</gene>